<dbReference type="FunFam" id="3.10.28.10:FF:000010">
    <property type="entry name" value="LAGLIDADG homing endonuclease I-LtrII"/>
    <property type="match status" value="1"/>
</dbReference>
<dbReference type="Gene3D" id="3.10.28.10">
    <property type="entry name" value="Homing endonucleases"/>
    <property type="match status" value="2"/>
</dbReference>
<dbReference type="InParanoid" id="A0A3N4LIX7"/>
<protein>
    <submittedName>
        <fullName evidence="2">Homing endonuclease</fullName>
    </submittedName>
</protein>
<dbReference type="Pfam" id="PF00961">
    <property type="entry name" value="LAGLIDADG_1"/>
    <property type="match status" value="1"/>
</dbReference>
<evidence type="ECO:0000313" key="2">
    <source>
        <dbReference type="EMBL" id="RPB17875.1"/>
    </source>
</evidence>
<dbReference type="Proteomes" id="UP000267821">
    <property type="component" value="Unassembled WGS sequence"/>
</dbReference>
<keyword evidence="2" id="KW-0540">Nuclease</keyword>
<name>A0A3N4LIX7_9PEZI</name>
<evidence type="ECO:0000259" key="1">
    <source>
        <dbReference type="Pfam" id="PF00961"/>
    </source>
</evidence>
<sequence length="226" mass="25239">MLRVVSIKTGWEVRAFFVMSLHKRDLALLMQIVSFLGVDYQLFKLVVEIMNSGEHLTPSGLHTILAIKASLNNGLSDELKAEYSDITPVQRPLVVSQEIKDPNWVAGFASGDGCFMVKVKKSSESKTGYFISLAFQLTQHSRDEQLMKSFGEFFGCGKYYDTKGIEGGNFIIIPFFENYPIVGVKYLDYVDLCKVAEIMKINGHLTPEGLDQIRIIKGGANKGRQG</sequence>
<dbReference type="STRING" id="1051890.A0A3N4LIX7"/>
<dbReference type="InterPro" id="IPR051289">
    <property type="entry name" value="LAGLIDADG_Endonuclease"/>
</dbReference>
<dbReference type="GO" id="GO:0004519">
    <property type="term" value="F:endonuclease activity"/>
    <property type="evidence" value="ECO:0007669"/>
    <property type="project" value="UniProtKB-KW"/>
</dbReference>
<reference evidence="2 3" key="1">
    <citation type="journal article" date="2018" name="Nat. Ecol. Evol.">
        <title>Pezizomycetes genomes reveal the molecular basis of ectomycorrhizal truffle lifestyle.</title>
        <authorList>
            <person name="Murat C."/>
            <person name="Payen T."/>
            <person name="Noel B."/>
            <person name="Kuo A."/>
            <person name="Morin E."/>
            <person name="Chen J."/>
            <person name="Kohler A."/>
            <person name="Krizsan K."/>
            <person name="Balestrini R."/>
            <person name="Da Silva C."/>
            <person name="Montanini B."/>
            <person name="Hainaut M."/>
            <person name="Levati E."/>
            <person name="Barry K.W."/>
            <person name="Belfiori B."/>
            <person name="Cichocki N."/>
            <person name="Clum A."/>
            <person name="Dockter R.B."/>
            <person name="Fauchery L."/>
            <person name="Guy J."/>
            <person name="Iotti M."/>
            <person name="Le Tacon F."/>
            <person name="Lindquist E.A."/>
            <person name="Lipzen A."/>
            <person name="Malagnac F."/>
            <person name="Mello A."/>
            <person name="Molinier V."/>
            <person name="Miyauchi S."/>
            <person name="Poulain J."/>
            <person name="Riccioni C."/>
            <person name="Rubini A."/>
            <person name="Sitrit Y."/>
            <person name="Splivallo R."/>
            <person name="Traeger S."/>
            <person name="Wang M."/>
            <person name="Zifcakova L."/>
            <person name="Wipf D."/>
            <person name="Zambonelli A."/>
            <person name="Paolocci F."/>
            <person name="Nowrousian M."/>
            <person name="Ottonello S."/>
            <person name="Baldrian P."/>
            <person name="Spatafora J.W."/>
            <person name="Henrissat B."/>
            <person name="Nagy L.G."/>
            <person name="Aury J.M."/>
            <person name="Wincker P."/>
            <person name="Grigoriev I.V."/>
            <person name="Bonfante P."/>
            <person name="Martin F.M."/>
        </authorList>
    </citation>
    <scope>NUCLEOTIDE SEQUENCE [LARGE SCALE GENOMIC DNA]</scope>
    <source>
        <strain evidence="2 3">ATCC MYA-4762</strain>
    </source>
</reference>
<dbReference type="AlphaFoldDB" id="A0A3N4LIX7"/>
<dbReference type="PANTHER" id="PTHR36181:SF4">
    <property type="entry name" value="LAGLIDADG ENDONUCLEASE"/>
    <property type="match status" value="1"/>
</dbReference>
<dbReference type="InterPro" id="IPR027434">
    <property type="entry name" value="Homing_endonucl"/>
</dbReference>
<dbReference type="SUPFAM" id="SSF55608">
    <property type="entry name" value="Homing endonucleases"/>
    <property type="match status" value="2"/>
</dbReference>
<proteinExistence type="predicted"/>
<keyword evidence="3" id="KW-1185">Reference proteome</keyword>
<evidence type="ECO:0000313" key="3">
    <source>
        <dbReference type="Proteomes" id="UP000267821"/>
    </source>
</evidence>
<keyword evidence="2" id="KW-0378">Hydrolase</keyword>
<keyword evidence="2" id="KW-0255">Endonuclease</keyword>
<dbReference type="PANTHER" id="PTHR36181">
    <property type="entry name" value="INTRON-ENCODED ENDONUCLEASE AI3-RELATED"/>
    <property type="match status" value="1"/>
</dbReference>
<accession>A0A3N4LIX7</accession>
<dbReference type="OrthoDB" id="5412286at2759"/>
<gene>
    <name evidence="2" type="ORF">L211DRAFT_863960</name>
</gene>
<feature type="domain" description="Homing endonuclease LAGLIDADG" evidence="1">
    <location>
        <begin position="106"/>
        <end position="195"/>
    </location>
</feature>
<dbReference type="GO" id="GO:0005739">
    <property type="term" value="C:mitochondrion"/>
    <property type="evidence" value="ECO:0007669"/>
    <property type="project" value="UniProtKB-ARBA"/>
</dbReference>
<organism evidence="2 3">
    <name type="scientific">Terfezia boudieri ATCC MYA-4762</name>
    <dbReference type="NCBI Taxonomy" id="1051890"/>
    <lineage>
        <taxon>Eukaryota</taxon>
        <taxon>Fungi</taxon>
        <taxon>Dikarya</taxon>
        <taxon>Ascomycota</taxon>
        <taxon>Pezizomycotina</taxon>
        <taxon>Pezizomycetes</taxon>
        <taxon>Pezizales</taxon>
        <taxon>Pezizaceae</taxon>
        <taxon>Terfezia</taxon>
    </lineage>
</organism>
<dbReference type="EMBL" id="ML121958">
    <property type="protein sequence ID" value="RPB17875.1"/>
    <property type="molecule type" value="Genomic_DNA"/>
</dbReference>
<dbReference type="InterPro" id="IPR004860">
    <property type="entry name" value="LAGLIDADG_dom"/>
</dbReference>